<evidence type="ECO:0000313" key="1">
    <source>
        <dbReference type="EMBL" id="TRO79746.1"/>
    </source>
</evidence>
<sequence length="59" mass="6677">MNMEQIKEVAKDRGVKPGKLKKVELIRAIQAAEGNPQCFGTEQIERCGELGCLWREDCK</sequence>
<dbReference type="AlphaFoldDB" id="A0A550J974"/>
<evidence type="ECO:0000313" key="2">
    <source>
        <dbReference type="Proteomes" id="UP000317155"/>
    </source>
</evidence>
<dbReference type="RefSeq" id="WP_092058853.1">
    <property type="nucleotide sequence ID" value="NZ_FOJJ01000041.1"/>
</dbReference>
<organism evidence="1 2">
    <name type="scientific">Trichloromonas acetexigens</name>
    <dbReference type="NCBI Taxonomy" id="38815"/>
    <lineage>
        <taxon>Bacteria</taxon>
        <taxon>Pseudomonadati</taxon>
        <taxon>Thermodesulfobacteriota</taxon>
        <taxon>Desulfuromonadia</taxon>
        <taxon>Desulfuromonadales</taxon>
        <taxon>Trichloromonadaceae</taxon>
        <taxon>Trichloromonas</taxon>
    </lineage>
</organism>
<dbReference type="EMBL" id="VJVV01000009">
    <property type="protein sequence ID" value="TRO79746.1"/>
    <property type="molecule type" value="Genomic_DNA"/>
</dbReference>
<proteinExistence type="predicted"/>
<keyword evidence="2" id="KW-1185">Reference proteome</keyword>
<dbReference type="Proteomes" id="UP000317155">
    <property type="component" value="Unassembled WGS sequence"/>
</dbReference>
<name>A0A550J974_9BACT</name>
<dbReference type="OrthoDB" id="1687780at2"/>
<reference evidence="1 2" key="1">
    <citation type="submission" date="2019-07" db="EMBL/GenBank/DDBJ databases">
        <title>Insights of Desulfuromonas acetexigens electromicrobiology.</title>
        <authorList>
            <person name="Katuri K."/>
            <person name="Sapireddy V."/>
            <person name="Shaw D.R."/>
            <person name="Saikaly P."/>
        </authorList>
    </citation>
    <scope>NUCLEOTIDE SEQUENCE [LARGE SCALE GENOMIC DNA]</scope>
    <source>
        <strain evidence="1 2">2873</strain>
    </source>
</reference>
<protein>
    <submittedName>
        <fullName evidence="1">SAP domain-containing protein</fullName>
    </submittedName>
</protein>
<gene>
    <name evidence="1" type="ORF">FL622_12620</name>
</gene>
<accession>A0A550J974</accession>
<comment type="caution">
    <text evidence="1">The sequence shown here is derived from an EMBL/GenBank/DDBJ whole genome shotgun (WGS) entry which is preliminary data.</text>
</comment>